<proteinExistence type="inferred from homology"/>
<comment type="subcellular location">
    <subcellularLocation>
        <location evidence="1">Cell membrane</location>
        <topology evidence="1">Multi-pass membrane protein</topology>
    </subcellularLocation>
</comment>
<dbReference type="SUPFAM" id="SSF103481">
    <property type="entry name" value="Multidrug resistance efflux transporter EmrE"/>
    <property type="match status" value="2"/>
</dbReference>
<sequence>MLWGSAFPVLKISYSELEIAAVDIYSKILFAGMRFFIASCLIFIVVMLFLKIPIKIKKETVISLLILGLLQTSLQYFFFYNGLAYTSGIKGSILASSGTFFVVILAHFIYHDDKMNFKKTIGLISGLLGIILVNWGKGGFNLNFTFRGEGFLIISGLVSAFGTILAKKLSKEIHPFIVTAWQMFLGSLILLIVGYSGTEEMLNFNPVSSGLLLYSAFLSATAFSLWYALLKYNRAGEITMFKFVIPVTGSFLSVILLPKEEFTVYMFGALVLVASGIIFVNYKRKNTLNKNYPD</sequence>
<dbReference type="InterPro" id="IPR000620">
    <property type="entry name" value="EamA_dom"/>
</dbReference>
<reference evidence="9 10" key="1">
    <citation type="submission" date="2018-08" db="EMBL/GenBank/DDBJ databases">
        <title>Murine metabolic-syndrome-specific gut microbial biobank.</title>
        <authorList>
            <person name="Liu C."/>
        </authorList>
    </citation>
    <scope>NUCLEOTIDE SEQUENCE [LARGE SCALE GENOMIC DNA]</scope>
    <source>
        <strain evidence="9 10">583</strain>
    </source>
</reference>
<feature type="transmembrane region" description="Helical" evidence="7">
    <location>
        <begin position="241"/>
        <end position="258"/>
    </location>
</feature>
<name>A0A845QZ09_9CLOT</name>
<dbReference type="GO" id="GO:0005886">
    <property type="term" value="C:plasma membrane"/>
    <property type="evidence" value="ECO:0007669"/>
    <property type="project" value="UniProtKB-SubCell"/>
</dbReference>
<comment type="caution">
    <text evidence="9">The sequence shown here is derived from an EMBL/GenBank/DDBJ whole genome shotgun (WGS) entry which is preliminary data.</text>
</comment>
<feature type="transmembrane region" description="Helical" evidence="7">
    <location>
        <begin position="91"/>
        <end position="109"/>
    </location>
</feature>
<evidence type="ECO:0000313" key="9">
    <source>
        <dbReference type="EMBL" id="NBI05613.1"/>
    </source>
</evidence>
<dbReference type="InterPro" id="IPR050638">
    <property type="entry name" value="AA-Vitamin_Transporters"/>
</dbReference>
<feature type="domain" description="EamA" evidence="8">
    <location>
        <begin position="2"/>
        <end position="134"/>
    </location>
</feature>
<feature type="transmembrane region" description="Helical" evidence="7">
    <location>
        <begin position="173"/>
        <end position="195"/>
    </location>
</feature>
<evidence type="ECO:0000256" key="1">
    <source>
        <dbReference type="ARBA" id="ARBA00004651"/>
    </source>
</evidence>
<dbReference type="OrthoDB" id="3190463at2"/>
<dbReference type="InterPro" id="IPR037185">
    <property type="entry name" value="EmrE-like"/>
</dbReference>
<keyword evidence="10" id="KW-1185">Reference proteome</keyword>
<accession>A0A845QZ09</accession>
<dbReference type="PANTHER" id="PTHR32322">
    <property type="entry name" value="INNER MEMBRANE TRANSPORTER"/>
    <property type="match status" value="1"/>
</dbReference>
<organism evidence="9 10">
    <name type="scientific">Senegalia massiliensis</name>
    <dbReference type="NCBI Taxonomy" id="1720316"/>
    <lineage>
        <taxon>Bacteria</taxon>
        <taxon>Bacillati</taxon>
        <taxon>Bacillota</taxon>
        <taxon>Clostridia</taxon>
        <taxon>Eubacteriales</taxon>
        <taxon>Clostridiaceae</taxon>
        <taxon>Senegalia</taxon>
    </lineage>
</organism>
<evidence type="ECO:0000256" key="2">
    <source>
        <dbReference type="ARBA" id="ARBA00007362"/>
    </source>
</evidence>
<feature type="transmembrane region" description="Helical" evidence="7">
    <location>
        <begin position="121"/>
        <end position="138"/>
    </location>
</feature>
<dbReference type="AlphaFoldDB" id="A0A845QZ09"/>
<dbReference type="Proteomes" id="UP000467132">
    <property type="component" value="Unassembled WGS sequence"/>
</dbReference>
<dbReference type="PANTHER" id="PTHR32322:SF18">
    <property type="entry name" value="S-ADENOSYLMETHIONINE_S-ADENOSYLHOMOCYSTEINE TRANSPORTER"/>
    <property type="match status" value="1"/>
</dbReference>
<protein>
    <submittedName>
        <fullName evidence="9">DMT family transporter</fullName>
    </submittedName>
</protein>
<comment type="similarity">
    <text evidence="2">Belongs to the EamA transporter family.</text>
</comment>
<evidence type="ECO:0000256" key="7">
    <source>
        <dbReference type="SAM" id="Phobius"/>
    </source>
</evidence>
<gene>
    <name evidence="9" type="ORF">D3Z33_01940</name>
</gene>
<evidence type="ECO:0000256" key="3">
    <source>
        <dbReference type="ARBA" id="ARBA00022475"/>
    </source>
</evidence>
<dbReference type="Pfam" id="PF00892">
    <property type="entry name" value="EamA"/>
    <property type="match status" value="2"/>
</dbReference>
<feature type="transmembrane region" description="Helical" evidence="7">
    <location>
        <begin position="61"/>
        <end position="79"/>
    </location>
</feature>
<keyword evidence="6 7" id="KW-0472">Membrane</keyword>
<feature type="transmembrane region" description="Helical" evidence="7">
    <location>
        <begin position="207"/>
        <end position="229"/>
    </location>
</feature>
<feature type="transmembrane region" description="Helical" evidence="7">
    <location>
        <begin position="28"/>
        <end position="49"/>
    </location>
</feature>
<keyword evidence="5 7" id="KW-1133">Transmembrane helix</keyword>
<evidence type="ECO:0000256" key="4">
    <source>
        <dbReference type="ARBA" id="ARBA00022692"/>
    </source>
</evidence>
<dbReference type="EMBL" id="QXXA01000003">
    <property type="protein sequence ID" value="NBI05613.1"/>
    <property type="molecule type" value="Genomic_DNA"/>
</dbReference>
<evidence type="ECO:0000313" key="10">
    <source>
        <dbReference type="Proteomes" id="UP000467132"/>
    </source>
</evidence>
<keyword evidence="4 7" id="KW-0812">Transmembrane</keyword>
<evidence type="ECO:0000256" key="6">
    <source>
        <dbReference type="ARBA" id="ARBA00023136"/>
    </source>
</evidence>
<feature type="transmembrane region" description="Helical" evidence="7">
    <location>
        <begin position="264"/>
        <end position="282"/>
    </location>
</feature>
<evidence type="ECO:0000256" key="5">
    <source>
        <dbReference type="ARBA" id="ARBA00022989"/>
    </source>
</evidence>
<evidence type="ECO:0000259" key="8">
    <source>
        <dbReference type="Pfam" id="PF00892"/>
    </source>
</evidence>
<feature type="transmembrane region" description="Helical" evidence="7">
    <location>
        <begin position="150"/>
        <end position="166"/>
    </location>
</feature>
<keyword evidence="3" id="KW-1003">Cell membrane</keyword>
<feature type="domain" description="EamA" evidence="8">
    <location>
        <begin position="148"/>
        <end position="281"/>
    </location>
</feature>